<evidence type="ECO:0000313" key="2">
    <source>
        <dbReference type="EMBL" id="KAH0967380.1"/>
    </source>
</evidence>
<protein>
    <recommendedName>
        <fullName evidence="4">Small secreted protein</fullName>
    </recommendedName>
</protein>
<name>A0A9P8N5M8_9HYPO</name>
<proteinExistence type="predicted"/>
<sequence length="151" mass="15932">MQLTKTLIASVLAASTAVAAPAPNGVSMMAAAPEWTIQNMKRVCDKDDKLCTWTFGINSGHGAATACKLAVKATKDVRASRANGGPSNCGDYTVTSGWSGQFGPGNGFTTLSVVENKKRQIVWPAYTDNQVKEGKVVQPDQSYAPQNLPKA</sequence>
<gene>
    <name evidence="2" type="ORF">HRG_00022</name>
</gene>
<evidence type="ECO:0008006" key="4">
    <source>
        <dbReference type="Google" id="ProtNLM"/>
    </source>
</evidence>
<reference evidence="2" key="1">
    <citation type="submission" date="2021-09" db="EMBL/GenBank/DDBJ databases">
        <title>A high-quality genome of the endoparasitic fungus Hirsutella rhossiliensis with a comparison of Hirsutella genomes reveals transposable elements contributing to genome size variation.</title>
        <authorList>
            <person name="Lin R."/>
            <person name="Jiao Y."/>
            <person name="Sun X."/>
            <person name="Ling J."/>
            <person name="Xie B."/>
            <person name="Cheng X."/>
        </authorList>
    </citation>
    <scope>NUCLEOTIDE SEQUENCE</scope>
    <source>
        <strain evidence="2">HR02</strain>
    </source>
</reference>
<comment type="caution">
    <text evidence="2">The sequence shown here is derived from an EMBL/GenBank/DDBJ whole genome shotgun (WGS) entry which is preliminary data.</text>
</comment>
<dbReference type="Proteomes" id="UP000824596">
    <property type="component" value="Unassembled WGS sequence"/>
</dbReference>
<dbReference type="RefSeq" id="XP_044724893.1">
    <property type="nucleotide sequence ID" value="XM_044858493.1"/>
</dbReference>
<dbReference type="AlphaFoldDB" id="A0A9P8N5M8"/>
<accession>A0A9P8N5M8</accession>
<keyword evidence="3" id="KW-1185">Reference proteome</keyword>
<dbReference type="OrthoDB" id="5352317at2759"/>
<keyword evidence="1" id="KW-0732">Signal</keyword>
<organism evidence="2 3">
    <name type="scientific">Hirsutella rhossiliensis</name>
    <dbReference type="NCBI Taxonomy" id="111463"/>
    <lineage>
        <taxon>Eukaryota</taxon>
        <taxon>Fungi</taxon>
        <taxon>Dikarya</taxon>
        <taxon>Ascomycota</taxon>
        <taxon>Pezizomycotina</taxon>
        <taxon>Sordariomycetes</taxon>
        <taxon>Hypocreomycetidae</taxon>
        <taxon>Hypocreales</taxon>
        <taxon>Ophiocordycipitaceae</taxon>
        <taxon>Hirsutella</taxon>
    </lineage>
</organism>
<evidence type="ECO:0000256" key="1">
    <source>
        <dbReference type="SAM" id="SignalP"/>
    </source>
</evidence>
<dbReference type="GeneID" id="68349151"/>
<evidence type="ECO:0000313" key="3">
    <source>
        <dbReference type="Proteomes" id="UP000824596"/>
    </source>
</evidence>
<feature type="signal peptide" evidence="1">
    <location>
        <begin position="1"/>
        <end position="19"/>
    </location>
</feature>
<dbReference type="EMBL" id="JAIZPD010000001">
    <property type="protein sequence ID" value="KAH0967380.1"/>
    <property type="molecule type" value="Genomic_DNA"/>
</dbReference>
<feature type="chain" id="PRO_5040349886" description="Small secreted protein" evidence="1">
    <location>
        <begin position="20"/>
        <end position="151"/>
    </location>
</feature>